<evidence type="ECO:0000256" key="8">
    <source>
        <dbReference type="ARBA" id="ARBA00023136"/>
    </source>
</evidence>
<dbReference type="GO" id="GO:0016560">
    <property type="term" value="P:protein import into peroxisome matrix, docking"/>
    <property type="evidence" value="ECO:0007669"/>
    <property type="project" value="InterPro"/>
</dbReference>
<evidence type="ECO:0000256" key="12">
    <source>
        <dbReference type="ARBA" id="ARBA00046271"/>
    </source>
</evidence>
<comment type="subcellular location">
    <subcellularLocation>
        <location evidence="12">Peroxisome membrane</location>
    </subcellularLocation>
</comment>
<reference evidence="16 17" key="1">
    <citation type="submission" date="2016-07" db="EMBL/GenBank/DDBJ databases">
        <title>Pervasive Adenine N6-methylation of Active Genes in Fungi.</title>
        <authorList>
            <consortium name="DOE Joint Genome Institute"/>
            <person name="Mondo S.J."/>
            <person name="Dannebaum R.O."/>
            <person name="Kuo R.C."/>
            <person name="Labutti K."/>
            <person name="Haridas S."/>
            <person name="Kuo A."/>
            <person name="Salamov A."/>
            <person name="Ahrendt S.R."/>
            <person name="Lipzen A."/>
            <person name="Sullivan W."/>
            <person name="Andreopoulos W.B."/>
            <person name="Clum A."/>
            <person name="Lindquist E."/>
            <person name="Daum C."/>
            <person name="Ramamoorthy G.K."/>
            <person name="Gryganskyi A."/>
            <person name="Culley D."/>
            <person name="Magnuson J.K."/>
            <person name="James T.Y."/>
            <person name="O'Malley M.A."/>
            <person name="Stajich J.E."/>
            <person name="Spatafora J.W."/>
            <person name="Visel A."/>
            <person name="Grigoriev I.V."/>
        </authorList>
    </citation>
    <scope>NUCLEOTIDE SEQUENCE [LARGE SCALE GENOMIC DNA]</scope>
    <source>
        <strain evidence="16 17">62-1032</strain>
    </source>
</reference>
<dbReference type="EMBL" id="MCGR01000116">
    <property type="protein sequence ID" value="ORY47587.1"/>
    <property type="molecule type" value="Genomic_DNA"/>
</dbReference>
<evidence type="ECO:0000256" key="9">
    <source>
        <dbReference type="ARBA" id="ARBA00023140"/>
    </source>
</evidence>
<feature type="region of interest" description="Disordered" evidence="14">
    <location>
        <begin position="1"/>
        <end position="47"/>
    </location>
</feature>
<protein>
    <recommendedName>
        <fullName evidence="11">Peroxisomal membrane protein PEX13</fullName>
    </recommendedName>
    <alternativeName>
        <fullName evidence="10">Peroxin-13</fullName>
    </alternativeName>
</protein>
<evidence type="ECO:0000256" key="2">
    <source>
        <dbReference type="ARBA" id="ARBA00022443"/>
    </source>
</evidence>
<evidence type="ECO:0000256" key="10">
    <source>
        <dbReference type="ARBA" id="ARBA00029693"/>
    </source>
</evidence>
<dbReference type="InParanoid" id="A0A1Y2CKV4"/>
<evidence type="ECO:0000256" key="11">
    <source>
        <dbReference type="ARBA" id="ARBA00034535"/>
    </source>
</evidence>
<keyword evidence="5" id="KW-0653">Protein transport</keyword>
<comment type="caution">
    <text evidence="16">The sequence shown here is derived from an EMBL/GenBank/DDBJ whole genome shotgun (WGS) entry which is preliminary data.</text>
</comment>
<proteinExistence type="inferred from homology"/>
<feature type="domain" description="SH3" evidence="15">
    <location>
        <begin position="340"/>
        <end position="404"/>
    </location>
</feature>
<keyword evidence="9" id="KW-0576">Peroxisome</keyword>
<keyword evidence="17" id="KW-1185">Reference proteome</keyword>
<dbReference type="SMART" id="SM00326">
    <property type="entry name" value="SH3"/>
    <property type="match status" value="1"/>
</dbReference>
<dbReference type="FunCoup" id="A0A1Y2CKV4">
    <property type="interactions" value="111"/>
</dbReference>
<dbReference type="GO" id="GO:1990429">
    <property type="term" value="C:peroxisomal importomer complex"/>
    <property type="evidence" value="ECO:0007669"/>
    <property type="project" value="TreeGrafter"/>
</dbReference>
<dbReference type="InterPro" id="IPR001452">
    <property type="entry name" value="SH3_domain"/>
</dbReference>
<keyword evidence="4" id="KW-0812">Transmembrane</keyword>
<organism evidence="16 17">
    <name type="scientific">Leucosporidium creatinivorum</name>
    <dbReference type="NCBI Taxonomy" id="106004"/>
    <lineage>
        <taxon>Eukaryota</taxon>
        <taxon>Fungi</taxon>
        <taxon>Dikarya</taxon>
        <taxon>Basidiomycota</taxon>
        <taxon>Pucciniomycotina</taxon>
        <taxon>Microbotryomycetes</taxon>
        <taxon>Leucosporidiales</taxon>
        <taxon>Leucosporidium</taxon>
    </lineage>
</organism>
<dbReference type="Pfam" id="PF07653">
    <property type="entry name" value="SH3_2"/>
    <property type="match status" value="1"/>
</dbReference>
<evidence type="ECO:0000256" key="6">
    <source>
        <dbReference type="ARBA" id="ARBA00022989"/>
    </source>
</evidence>
<dbReference type="GO" id="GO:0005778">
    <property type="term" value="C:peroxisomal membrane"/>
    <property type="evidence" value="ECO:0007669"/>
    <property type="project" value="UniProtKB-SubCell"/>
</dbReference>
<evidence type="ECO:0000313" key="17">
    <source>
        <dbReference type="Proteomes" id="UP000193467"/>
    </source>
</evidence>
<evidence type="ECO:0000256" key="4">
    <source>
        <dbReference type="ARBA" id="ARBA00022692"/>
    </source>
</evidence>
<dbReference type="InterPro" id="IPR035463">
    <property type="entry name" value="Pex13"/>
</dbReference>
<evidence type="ECO:0000256" key="3">
    <source>
        <dbReference type="ARBA" id="ARBA00022448"/>
    </source>
</evidence>
<evidence type="ECO:0000256" key="5">
    <source>
        <dbReference type="ARBA" id="ARBA00022927"/>
    </source>
</evidence>
<dbReference type="InterPro" id="IPR007223">
    <property type="entry name" value="Peroxin-13_N"/>
</dbReference>
<keyword evidence="2 13" id="KW-0728">SH3 domain</keyword>
<dbReference type="OrthoDB" id="10037838at2759"/>
<dbReference type="PANTHER" id="PTHR19332:SF1">
    <property type="entry name" value="PEROXISOMAL MEMBRANE PROTEIN PEX13"/>
    <property type="match status" value="1"/>
</dbReference>
<comment type="similarity">
    <text evidence="1">Belongs to the peroxin-13 family.</text>
</comment>
<dbReference type="InterPro" id="IPR036028">
    <property type="entry name" value="SH3-like_dom_sf"/>
</dbReference>
<dbReference type="SUPFAM" id="SSF50044">
    <property type="entry name" value="SH3-domain"/>
    <property type="match status" value="1"/>
</dbReference>
<evidence type="ECO:0000313" key="16">
    <source>
        <dbReference type="EMBL" id="ORY47587.1"/>
    </source>
</evidence>
<accession>A0A1Y2CKV4</accession>
<feature type="compositionally biased region" description="Pro residues" evidence="14">
    <location>
        <begin position="1"/>
        <end position="11"/>
    </location>
</feature>
<feature type="compositionally biased region" description="Low complexity" evidence="14">
    <location>
        <begin position="21"/>
        <end position="47"/>
    </location>
</feature>
<gene>
    <name evidence="16" type="ORF">BCR35DRAFT_310926</name>
</gene>
<evidence type="ECO:0000256" key="7">
    <source>
        <dbReference type="ARBA" id="ARBA00023010"/>
    </source>
</evidence>
<dbReference type="PROSITE" id="PS50002">
    <property type="entry name" value="SH3"/>
    <property type="match status" value="1"/>
</dbReference>
<dbReference type="AlphaFoldDB" id="A0A1Y2CKV4"/>
<dbReference type="Proteomes" id="UP000193467">
    <property type="component" value="Unassembled WGS sequence"/>
</dbReference>
<evidence type="ECO:0000256" key="14">
    <source>
        <dbReference type="SAM" id="MobiDB-lite"/>
    </source>
</evidence>
<evidence type="ECO:0000259" key="15">
    <source>
        <dbReference type="PROSITE" id="PS50002"/>
    </source>
</evidence>
<keyword evidence="6" id="KW-1133">Transmembrane helix</keyword>
<keyword evidence="7" id="KW-0811">Translocation</keyword>
<dbReference type="PANTHER" id="PTHR19332">
    <property type="entry name" value="PEROXISOMAL MEMBRANE PROTEIN PEX13"/>
    <property type="match status" value="1"/>
</dbReference>
<keyword evidence="8" id="KW-0472">Membrane</keyword>
<name>A0A1Y2CKV4_9BASI</name>
<dbReference type="Pfam" id="PF04088">
    <property type="entry name" value="Peroxin-13_N"/>
    <property type="match status" value="1"/>
</dbReference>
<dbReference type="PRINTS" id="PR00452">
    <property type="entry name" value="SH3DOMAIN"/>
</dbReference>
<evidence type="ECO:0000256" key="13">
    <source>
        <dbReference type="PROSITE-ProRule" id="PRU00192"/>
    </source>
</evidence>
<evidence type="ECO:0000256" key="1">
    <source>
        <dbReference type="ARBA" id="ARBA00006033"/>
    </source>
</evidence>
<dbReference type="STRING" id="106004.A0A1Y2CKV4"/>
<keyword evidence="3" id="KW-0813">Transport</keyword>
<sequence length="425" mass="43804">MAARPSPSPPKPWERSSAPMAAASVLPASTAASTPTTAAPASTTAAAPALPERSANMSAGTVGAYGQQAGAYGSRYGATTTSPYGATTSPYGSSYSRYGSGYGGYGGMSSYGGMGSYGMGSMGSYGGYGGYGMGGGYGGYGMGGMGMGGMGMGGPGMMGPDGMSLSQRMESGTAATFQLLQSIVGAFGGFAQMLESTVMATHSSFFAMIGVAEQLGHLRNYLGQVLSIFALIRWCRGLLDKALGRTPKADISAEGFKAFEQGGGAAAAGGTGKNKLNKKPLVVFFLAVIGLPWLMTRLVKLIVSRQEEEARRIAADPSLAPPQFDEQGRPLPPAIPLDPSSLTFARALFPYEATTPEELTLTKDAVVAILTPEEERKTNAWWRGRLRDGTQGWFPGNYVEELKMKGKGEAGAVGAGAGAEPKKVV</sequence>
<dbReference type="Gene3D" id="2.30.30.40">
    <property type="entry name" value="SH3 Domains"/>
    <property type="match status" value="1"/>
</dbReference>